<keyword evidence="16" id="KW-1185">Reference proteome</keyword>
<feature type="active site" evidence="12">
    <location>
        <position position="399"/>
    </location>
</feature>
<evidence type="ECO:0000256" key="13">
    <source>
        <dbReference type="NCBIfam" id="TIGR04265"/>
    </source>
</evidence>
<dbReference type="Pfam" id="PF13091">
    <property type="entry name" value="PLDc_2"/>
    <property type="match status" value="2"/>
</dbReference>
<keyword evidence="5 12" id="KW-0812">Transmembrane</keyword>
<evidence type="ECO:0000256" key="11">
    <source>
        <dbReference type="ARBA" id="ARBA00023264"/>
    </source>
</evidence>
<evidence type="ECO:0000256" key="9">
    <source>
        <dbReference type="ARBA" id="ARBA00023136"/>
    </source>
</evidence>
<protein>
    <recommendedName>
        <fullName evidence="12 13">Cardiolipin synthase</fullName>
        <shortName evidence="12">CL synthase</shortName>
        <ecNumber evidence="12 13">2.7.8.-</ecNumber>
    </recommendedName>
</protein>
<dbReference type="STRING" id="293826.Amet_4655"/>
<dbReference type="SUPFAM" id="SSF56024">
    <property type="entry name" value="Phospholipase D/nuclease"/>
    <property type="match status" value="2"/>
</dbReference>
<dbReference type="RefSeq" id="WP_012065613.1">
    <property type="nucleotide sequence ID" value="NC_009633.1"/>
</dbReference>
<dbReference type="GO" id="GO:0005886">
    <property type="term" value="C:plasma membrane"/>
    <property type="evidence" value="ECO:0007669"/>
    <property type="project" value="UniProtKB-SubCell"/>
</dbReference>
<gene>
    <name evidence="15" type="ordered locus">Amet_4655</name>
</gene>
<dbReference type="InterPro" id="IPR025202">
    <property type="entry name" value="PLD-like_dom"/>
</dbReference>
<dbReference type="PANTHER" id="PTHR21248">
    <property type="entry name" value="CARDIOLIPIN SYNTHASE"/>
    <property type="match status" value="1"/>
</dbReference>
<dbReference type="HAMAP" id="MF_01916">
    <property type="entry name" value="Cardiolipin_synth_Cls"/>
    <property type="match status" value="1"/>
</dbReference>
<evidence type="ECO:0000256" key="7">
    <source>
        <dbReference type="ARBA" id="ARBA00022989"/>
    </source>
</evidence>
<feature type="active site" evidence="12">
    <location>
        <position position="228"/>
    </location>
</feature>
<comment type="similarity">
    <text evidence="12">Belongs to the phospholipase D family. Cardiolipin synthase subfamily.</text>
</comment>
<feature type="active site" evidence="12">
    <location>
        <position position="223"/>
    </location>
</feature>
<dbReference type="OrthoDB" id="9762009at2"/>
<evidence type="ECO:0000256" key="12">
    <source>
        <dbReference type="HAMAP-Rule" id="MF_01916"/>
    </source>
</evidence>
<dbReference type="KEGG" id="amt:Amet_4655"/>
<feature type="domain" description="PLD phosphodiesterase" evidence="14">
    <location>
        <begin position="216"/>
        <end position="243"/>
    </location>
</feature>
<dbReference type="EMBL" id="CP000724">
    <property type="protein sequence ID" value="ABR50725.1"/>
    <property type="molecule type" value="Genomic_DNA"/>
</dbReference>
<keyword evidence="2 12" id="KW-1003">Cell membrane</keyword>
<keyword evidence="8 12" id="KW-0443">Lipid metabolism</keyword>
<dbReference type="CDD" id="cd09112">
    <property type="entry name" value="PLDc_CLS_2"/>
    <property type="match status" value="1"/>
</dbReference>
<evidence type="ECO:0000256" key="4">
    <source>
        <dbReference type="ARBA" id="ARBA00022679"/>
    </source>
</evidence>
<keyword evidence="7 12" id="KW-1133">Transmembrane helix</keyword>
<evidence type="ECO:0000256" key="3">
    <source>
        <dbReference type="ARBA" id="ARBA00022516"/>
    </source>
</evidence>
<feature type="transmembrane region" description="Helical" evidence="12">
    <location>
        <begin position="33"/>
        <end position="53"/>
    </location>
</feature>
<accession>A6TX07</accession>
<comment type="catalytic activity">
    <reaction evidence="12">
        <text>2 a 1,2-diacyl-sn-glycero-3-phospho-(1'-sn-glycerol) = a cardiolipin + glycerol</text>
        <dbReference type="Rhea" id="RHEA:31451"/>
        <dbReference type="ChEBI" id="CHEBI:17754"/>
        <dbReference type="ChEBI" id="CHEBI:62237"/>
        <dbReference type="ChEBI" id="CHEBI:64716"/>
    </reaction>
</comment>
<proteinExistence type="inferred from homology"/>
<feature type="active site" evidence="12">
    <location>
        <position position="404"/>
    </location>
</feature>
<evidence type="ECO:0000313" key="16">
    <source>
        <dbReference type="Proteomes" id="UP000001572"/>
    </source>
</evidence>
<dbReference type="AlphaFoldDB" id="A6TX07"/>
<dbReference type="Gene3D" id="3.30.870.10">
    <property type="entry name" value="Endonuclease Chain A"/>
    <property type="match status" value="2"/>
</dbReference>
<dbReference type="Proteomes" id="UP000001572">
    <property type="component" value="Chromosome"/>
</dbReference>
<evidence type="ECO:0000256" key="2">
    <source>
        <dbReference type="ARBA" id="ARBA00022475"/>
    </source>
</evidence>
<evidence type="ECO:0000256" key="5">
    <source>
        <dbReference type="ARBA" id="ARBA00022692"/>
    </source>
</evidence>
<dbReference type="InterPro" id="IPR030874">
    <property type="entry name" value="Cardiolipin_synth_Firmi"/>
</dbReference>
<dbReference type="Pfam" id="PF13396">
    <property type="entry name" value="PLDc_N"/>
    <property type="match status" value="1"/>
</dbReference>
<dbReference type="GO" id="GO:0008808">
    <property type="term" value="F:cardiolipin synthase activity"/>
    <property type="evidence" value="ECO:0007669"/>
    <property type="project" value="UniProtKB-UniRule"/>
</dbReference>
<evidence type="ECO:0000256" key="1">
    <source>
        <dbReference type="ARBA" id="ARBA00004651"/>
    </source>
</evidence>
<evidence type="ECO:0000259" key="14">
    <source>
        <dbReference type="PROSITE" id="PS50035"/>
    </source>
</evidence>
<dbReference type="GO" id="GO:0032049">
    <property type="term" value="P:cardiolipin biosynthetic process"/>
    <property type="evidence" value="ECO:0007669"/>
    <property type="project" value="UniProtKB-UniRule"/>
</dbReference>
<feature type="active site" evidence="12">
    <location>
        <position position="221"/>
    </location>
</feature>
<dbReference type="CDD" id="cd09110">
    <property type="entry name" value="PLDc_CLS_1"/>
    <property type="match status" value="1"/>
</dbReference>
<comment type="function">
    <text evidence="12">Catalyzes the reversible phosphatidyl group transfer from one phosphatidylglycerol molecule to another to form cardiolipin (CL) (diphosphatidylglycerol) and glycerol.</text>
</comment>
<evidence type="ECO:0000256" key="6">
    <source>
        <dbReference type="ARBA" id="ARBA00022737"/>
    </source>
</evidence>
<evidence type="ECO:0000313" key="15">
    <source>
        <dbReference type="EMBL" id="ABR50725.1"/>
    </source>
</evidence>
<dbReference type="InterPro" id="IPR022924">
    <property type="entry name" value="Cardiolipin_synthase"/>
</dbReference>
<dbReference type="PROSITE" id="PS50035">
    <property type="entry name" value="PLD"/>
    <property type="match status" value="2"/>
</dbReference>
<feature type="active site" evidence="12">
    <location>
        <position position="397"/>
    </location>
</feature>
<keyword evidence="4 12" id="KW-0808">Transferase</keyword>
<dbReference type="SMART" id="SM00155">
    <property type="entry name" value="PLDc"/>
    <property type="match status" value="2"/>
</dbReference>
<dbReference type="NCBIfam" id="TIGR04265">
    <property type="entry name" value="bac_cardiolipin"/>
    <property type="match status" value="1"/>
</dbReference>
<dbReference type="eggNOG" id="COG1502">
    <property type="taxonomic scope" value="Bacteria"/>
</dbReference>
<dbReference type="PANTHER" id="PTHR21248:SF22">
    <property type="entry name" value="PHOSPHOLIPASE D"/>
    <property type="match status" value="1"/>
</dbReference>
<keyword evidence="6" id="KW-0677">Repeat</keyword>
<dbReference type="InterPro" id="IPR027379">
    <property type="entry name" value="CLS_N"/>
</dbReference>
<reference evidence="16" key="1">
    <citation type="journal article" date="2016" name="Genome Announc.">
        <title>Complete genome sequence of Alkaliphilus metalliredigens strain QYMF, an alkaliphilic and metal-reducing bacterium isolated from borax-contaminated leachate ponds.</title>
        <authorList>
            <person name="Hwang C."/>
            <person name="Copeland A."/>
            <person name="Lucas S."/>
            <person name="Lapidus A."/>
            <person name="Barry K."/>
            <person name="Detter J.C."/>
            <person name="Glavina Del Rio T."/>
            <person name="Hammon N."/>
            <person name="Israni S."/>
            <person name="Dalin E."/>
            <person name="Tice H."/>
            <person name="Pitluck S."/>
            <person name="Chertkov O."/>
            <person name="Brettin T."/>
            <person name="Bruce D."/>
            <person name="Han C."/>
            <person name="Schmutz J."/>
            <person name="Larimer F."/>
            <person name="Land M.L."/>
            <person name="Hauser L."/>
            <person name="Kyrpides N."/>
            <person name="Mikhailova N."/>
            <person name="Ye Q."/>
            <person name="Zhou J."/>
            <person name="Richardson P."/>
            <person name="Fields M.W."/>
        </authorList>
    </citation>
    <scope>NUCLEOTIDE SEQUENCE [LARGE SCALE GENOMIC DNA]</scope>
    <source>
        <strain evidence="16">QYMF</strain>
    </source>
</reference>
<keyword evidence="11 12" id="KW-1208">Phospholipid metabolism</keyword>
<dbReference type="HOGENOM" id="CLU_038053_1_2_9"/>
<feature type="domain" description="PLD phosphodiesterase" evidence="14">
    <location>
        <begin position="392"/>
        <end position="419"/>
    </location>
</feature>
<feature type="transmembrane region" description="Helical" evidence="12">
    <location>
        <begin position="6"/>
        <end position="24"/>
    </location>
</feature>
<dbReference type="FunFam" id="3.30.870.10:FF:000014">
    <property type="entry name" value="Cardiolipin synthase"/>
    <property type="match status" value="1"/>
</dbReference>
<dbReference type="EC" id="2.7.8.-" evidence="12 13"/>
<evidence type="ECO:0000256" key="10">
    <source>
        <dbReference type="ARBA" id="ARBA00023209"/>
    </source>
</evidence>
<organism evidence="15 16">
    <name type="scientific">Alkaliphilus metalliredigens (strain QYMF)</name>
    <dbReference type="NCBI Taxonomy" id="293826"/>
    <lineage>
        <taxon>Bacteria</taxon>
        <taxon>Bacillati</taxon>
        <taxon>Bacillota</taxon>
        <taxon>Clostridia</taxon>
        <taxon>Peptostreptococcales</taxon>
        <taxon>Natronincolaceae</taxon>
        <taxon>Alkaliphilus</taxon>
    </lineage>
</organism>
<evidence type="ECO:0000256" key="8">
    <source>
        <dbReference type="ARBA" id="ARBA00023098"/>
    </source>
</evidence>
<sequence>MTWLNFFTTIYSLTIFILSVVIILDNRNPSRTLAWILVLIFLPGAGVFLYLYIGQNHRKKNTFIKKRKENYRILNHLLEEQVPITQYSGLFHQFFDDIRGKIIPLLLNNTYSPLTVNNEVKVLHNGEETFREMLQEIEGATHHIHMEYFIIKDSDIGRIFQKALIKKAEEGIEVRLIYDAVGSWKLKKDFLQPLKDAGVEAVAFLPVTIPFFGSRLNYRNHRKILIVDGQVGFVGGLNIGDEYLGKSEKMGFWRDVHLKIMGESVYVLQAIFLMDWYFVKKEEIDSLAYFPKQKDCGQRLIQVASSGPDSYWAAIQQTYFTALTGATKRAYIMSPYLIPDDSMLMALKTAALGGVDVRILLPGRPDHRTVFWASKSHFEELLEAGVQIYQYQKGFVHGKMILVDSVFTSIGTANIDIRSFQLNFEVNAFIYDEEVTDQLVEVFLEDLKDSKEVTLEEYHKRPLSHKAMESVTRLLSPIL</sequence>
<keyword evidence="3 12" id="KW-0444">Lipid biosynthesis</keyword>
<name>A6TX07_ALKMQ</name>
<keyword evidence="10 12" id="KW-0594">Phospholipid biosynthesis</keyword>
<comment type="subcellular location">
    <subcellularLocation>
        <location evidence="1 12">Cell membrane</location>
        <topology evidence="1 12">Multi-pass membrane protein</topology>
    </subcellularLocation>
</comment>
<dbReference type="InterPro" id="IPR001736">
    <property type="entry name" value="PLipase_D/transphosphatidylase"/>
</dbReference>
<keyword evidence="9 12" id="KW-0472">Membrane</keyword>